<gene>
    <name evidence="1" type="ORF">Vadar_024443</name>
</gene>
<accession>A0ACB7X3Q8</accession>
<evidence type="ECO:0000313" key="2">
    <source>
        <dbReference type="Proteomes" id="UP000828048"/>
    </source>
</evidence>
<evidence type="ECO:0000313" key="1">
    <source>
        <dbReference type="EMBL" id="KAH7835258.1"/>
    </source>
</evidence>
<organism evidence="1 2">
    <name type="scientific">Vaccinium darrowii</name>
    <dbReference type="NCBI Taxonomy" id="229202"/>
    <lineage>
        <taxon>Eukaryota</taxon>
        <taxon>Viridiplantae</taxon>
        <taxon>Streptophyta</taxon>
        <taxon>Embryophyta</taxon>
        <taxon>Tracheophyta</taxon>
        <taxon>Spermatophyta</taxon>
        <taxon>Magnoliopsida</taxon>
        <taxon>eudicotyledons</taxon>
        <taxon>Gunneridae</taxon>
        <taxon>Pentapetalae</taxon>
        <taxon>asterids</taxon>
        <taxon>Ericales</taxon>
        <taxon>Ericaceae</taxon>
        <taxon>Vaccinioideae</taxon>
        <taxon>Vaccinieae</taxon>
        <taxon>Vaccinium</taxon>
    </lineage>
</organism>
<reference evidence="1 2" key="1">
    <citation type="journal article" date="2021" name="Hortic Res">
        <title>High-quality reference genome and annotation aids understanding of berry development for evergreen blueberry (Vaccinium darrowii).</title>
        <authorList>
            <person name="Yu J."/>
            <person name="Hulse-Kemp A.M."/>
            <person name="Babiker E."/>
            <person name="Staton M."/>
        </authorList>
    </citation>
    <scope>NUCLEOTIDE SEQUENCE [LARGE SCALE GENOMIC DNA]</scope>
    <source>
        <strain evidence="2">cv. NJ 8807/NJ 8810</strain>
        <tissue evidence="1">Young leaf</tissue>
    </source>
</reference>
<dbReference type="Proteomes" id="UP000828048">
    <property type="component" value="Chromosome 2"/>
</dbReference>
<comment type="caution">
    <text evidence="1">The sequence shown here is derived from an EMBL/GenBank/DDBJ whole genome shotgun (WGS) entry which is preliminary data.</text>
</comment>
<name>A0ACB7X3Q8_9ERIC</name>
<dbReference type="EMBL" id="CM037152">
    <property type="protein sequence ID" value="KAH7835258.1"/>
    <property type="molecule type" value="Genomic_DNA"/>
</dbReference>
<keyword evidence="2" id="KW-1185">Reference proteome</keyword>
<protein>
    <submittedName>
        <fullName evidence="1">Uncharacterized protein</fullName>
    </submittedName>
</protein>
<proteinExistence type="predicted"/>
<sequence length="1258" mass="142325">MAENNVKPAFRLRWDVFLSFRVEDTRDGFTDRLYAALLAQGIRAFRDNEGMSKGDEIASSLIDAIHDSAAAIAIVSPSYASSRWCLEELATICECRRLLLPVFFLVDPSDVRRQRGPFEEDFRMLEERFGDEKVARWRDAMEEAGGKSGWVYQNSNEPELIQLLVRRILTELSNTPMGVAPYAVGLNYRIEKASETFLSLSQQIVSLTGGLPLALEVFGSFLFDKRRVEEWEDALQKLKQIRPGHLQDVLKISYDGLDEDEKCIFLDIACLFVNLQMRRDEAIDIVKGCGFRAEIVINVLVARSLVKIIDNESFWMHDQIRDMGRQIVRHESLADPGRRSRLWDHGEILTVLRDRMGTRRNQGIILNFENNHKEMIPKPLSLDIFQMTPSITSVVTFLMALWKEYINYGAKKEGELIVQTGPFQSMVRLRLLQLSNVRLEGNFKCMPPELKWLQWRKCPLTHLPSDFFPQQLTVLDLSESKIETVWGLRWWYWYKNKVAENLMVMDLHGCYNLTAIPDLSSHRALEKLILERCTSLTTIHKSLGDATSLRHLNLRGCSNLVNFPNDVSGLKHLETLILSGCSKLKELPHNMDCLNSLRKLLVDNTAIEQLPESIFQLTKLEVLSLNDCQSLKRLPLRIGQLGSLRDLSLNGSALEELPDSISLLVNLETLSLMWCKSLTLIPGSVGNLKMLAKFWLNSSSVKELPATIGSLSYLRELSVGNCSSITKLPVSVAGLASLVELQLDGTSIVDLPDEIDGLKSLERLEMRNCKSLRSLPQSIGCLVTLTRLIIVNASIVELPESIGMLKNLTMLRLNKCEKLCRLPSSIGYLNFLHHLHMEETSVTQLPESFGMLSRLMILKMGKKPYREVSKNTENTEIANEPIVLPSSFSNLSVLEEFDARAWKISGKIQDDFEKLSCLETLKLGHNDFHSLPCSLRGLSILKILFLPHCENLRVLPPLPSSLLELNAESCTAMESISDLSNLENLHHLNLANCVKLKGVPGLECLKSLTRLYMSGCSSFSLVAKGKLDKLALKNMYNLSIPGSEIPAWFTPEEVCYWKPRNRVIKAVIVGIVVSINHQIHDDLRDQLPVVAGIEVRILRVNKPKPVFATGPLLSGVPKNDDDHFYLCRYPDFHQLVSLLQEGDRIQVVRQNPPVVKGVQLKKCGIHLVFENDDDYDGDEKSLHESQQSVSQKLATFIGSSEEGSCILDNMSEGEREKEGRKQSKRLSSSKHRNYIILLFITLPSAFLLLSWLVFTFFM</sequence>